<keyword evidence="1" id="KW-1133">Transmembrane helix</keyword>
<evidence type="ECO:0000313" key="3">
    <source>
        <dbReference type="Proteomes" id="UP000316612"/>
    </source>
</evidence>
<organism evidence="2 3">
    <name type="scientific">Glutamicibacter uratoxydans</name>
    <name type="common">Arthrobacter uratoxydans</name>
    <dbReference type="NCBI Taxonomy" id="43667"/>
    <lineage>
        <taxon>Bacteria</taxon>
        <taxon>Bacillati</taxon>
        <taxon>Actinomycetota</taxon>
        <taxon>Actinomycetes</taxon>
        <taxon>Micrococcales</taxon>
        <taxon>Micrococcaceae</taxon>
        <taxon>Glutamicibacter</taxon>
    </lineage>
</organism>
<sequence length="209" mass="22871">MRGRFYSAGAFLFVMLSALVLGGLTSPAQQYLPEFMNSFANSCSGWVLLVSLVIWFSRLRPLPASAAGAAAFVLMVEGYRIVSQWRGFYYGEPFQDRFTVIGVAVGPIIGLSIALLRYGTRAWRTLAVIPVSTVLLGEGIYGLTVISETTSPIFWWLMIAAAATFSLLVFWRQRPAPKIAVPAVLLIMLGAGTFWWAYSNLDQLLASGS</sequence>
<evidence type="ECO:0000313" key="2">
    <source>
        <dbReference type="EMBL" id="GED06079.1"/>
    </source>
</evidence>
<feature type="transmembrane region" description="Helical" evidence="1">
    <location>
        <begin position="62"/>
        <end position="82"/>
    </location>
</feature>
<feature type="transmembrane region" description="Helical" evidence="1">
    <location>
        <begin position="35"/>
        <end position="55"/>
    </location>
</feature>
<feature type="transmembrane region" description="Helical" evidence="1">
    <location>
        <begin position="125"/>
        <end position="147"/>
    </location>
</feature>
<protein>
    <submittedName>
        <fullName evidence="2">Uncharacterized protein</fullName>
    </submittedName>
</protein>
<keyword evidence="3" id="KW-1185">Reference proteome</keyword>
<feature type="transmembrane region" description="Helical" evidence="1">
    <location>
        <begin position="179"/>
        <end position="198"/>
    </location>
</feature>
<gene>
    <name evidence="2" type="ORF">AUR04nite_16110</name>
</gene>
<proteinExistence type="predicted"/>
<evidence type="ECO:0000256" key="1">
    <source>
        <dbReference type="SAM" id="Phobius"/>
    </source>
</evidence>
<dbReference type="EMBL" id="BJNY01000008">
    <property type="protein sequence ID" value="GED06079.1"/>
    <property type="molecule type" value="Genomic_DNA"/>
</dbReference>
<dbReference type="Pfam" id="PF20128">
    <property type="entry name" value="DUF6518"/>
    <property type="match status" value="1"/>
</dbReference>
<accession>A0A4Y4DL90</accession>
<dbReference type="InterPro" id="IPR045393">
    <property type="entry name" value="DUF6518"/>
</dbReference>
<dbReference type="Proteomes" id="UP000316612">
    <property type="component" value="Unassembled WGS sequence"/>
</dbReference>
<feature type="transmembrane region" description="Helical" evidence="1">
    <location>
        <begin position="98"/>
        <end position="118"/>
    </location>
</feature>
<name>A0A4Y4DL90_GLUUR</name>
<dbReference type="AlphaFoldDB" id="A0A4Y4DL90"/>
<comment type="caution">
    <text evidence="2">The sequence shown here is derived from an EMBL/GenBank/DDBJ whole genome shotgun (WGS) entry which is preliminary data.</text>
</comment>
<reference evidence="2 3" key="1">
    <citation type="submission" date="2019-06" db="EMBL/GenBank/DDBJ databases">
        <title>Whole genome shotgun sequence of Glutamicibacter uratoxydans NBRC 15515.</title>
        <authorList>
            <person name="Hosoyama A."/>
            <person name="Uohara A."/>
            <person name="Ohji S."/>
            <person name="Ichikawa N."/>
        </authorList>
    </citation>
    <scope>NUCLEOTIDE SEQUENCE [LARGE SCALE GENOMIC DNA]</scope>
    <source>
        <strain evidence="2 3">NBRC 15515</strain>
    </source>
</reference>
<keyword evidence="1" id="KW-0472">Membrane</keyword>
<feature type="transmembrane region" description="Helical" evidence="1">
    <location>
        <begin position="153"/>
        <end position="172"/>
    </location>
</feature>
<keyword evidence="1" id="KW-0812">Transmembrane</keyword>